<reference evidence="3 4" key="1">
    <citation type="submission" date="2018-01" db="EMBL/GenBank/DDBJ databases">
        <title>Draft genome sequence of Nonomuraea sp. KC333.</title>
        <authorList>
            <person name="Sahin N."/>
            <person name="Saygin H."/>
            <person name="Ay H."/>
        </authorList>
    </citation>
    <scope>NUCLEOTIDE SEQUENCE [LARGE SCALE GENOMIC DNA]</scope>
    <source>
        <strain evidence="3 4">KC333</strain>
    </source>
</reference>
<comment type="caution">
    <text evidence="3">The sequence shown here is derived from an EMBL/GenBank/DDBJ whole genome shotgun (WGS) entry which is preliminary data.</text>
</comment>
<protein>
    <recommendedName>
        <fullName evidence="2">Endonuclease/exonuclease/phosphatase domain-containing protein</fullName>
    </recommendedName>
</protein>
<name>A0A2W2EXM4_9ACTN</name>
<feature type="transmembrane region" description="Helical" evidence="1">
    <location>
        <begin position="78"/>
        <end position="96"/>
    </location>
</feature>
<dbReference type="InterPro" id="IPR005135">
    <property type="entry name" value="Endo/exonuclease/phosphatase"/>
</dbReference>
<evidence type="ECO:0000313" key="4">
    <source>
        <dbReference type="Proteomes" id="UP000249304"/>
    </source>
</evidence>
<evidence type="ECO:0000259" key="2">
    <source>
        <dbReference type="Pfam" id="PF03372"/>
    </source>
</evidence>
<gene>
    <name evidence="3" type="ORF">C1J01_18655</name>
</gene>
<dbReference type="Pfam" id="PF03372">
    <property type="entry name" value="Exo_endo_phos"/>
    <property type="match status" value="1"/>
</dbReference>
<feature type="transmembrane region" description="Helical" evidence="1">
    <location>
        <begin position="21"/>
        <end position="41"/>
    </location>
</feature>
<keyword evidence="1" id="KW-1133">Transmembrane helix</keyword>
<dbReference type="GO" id="GO:0003824">
    <property type="term" value="F:catalytic activity"/>
    <property type="evidence" value="ECO:0007669"/>
    <property type="project" value="InterPro"/>
</dbReference>
<dbReference type="OrthoDB" id="2340043at2"/>
<dbReference type="EMBL" id="POUD01000070">
    <property type="protein sequence ID" value="PZG17248.1"/>
    <property type="molecule type" value="Genomic_DNA"/>
</dbReference>
<sequence>MAIPSHERRPRFVAIQGVRTWMSWIVVVPFALWAGVRLSGFEPGWPWVPAVAGTPYAAGAAAVALALACLLRRWAAGAVALASVLAMGVAVLPRALPDGPPAARGPALRVLAANLLVGKADTDELMALVARTRPDVLALQELTPAAMRRLEAAGLRRTLRHAVTRPRDGVGGSAVYARHPLEAGEAIDLGGFGQVRAWLRHPGGERVEIVSVHPCAPNRAERLPCWRAGLAALPRAGGELRVLAGDFNATLDHVPMRDLLASGYRDAAEVTGHGLRATWPQWSRRPGVTIDHVLADERMAVRAFEVLPLRGTDHRPVFAELSLPRGG</sequence>
<evidence type="ECO:0000313" key="3">
    <source>
        <dbReference type="EMBL" id="PZG17248.1"/>
    </source>
</evidence>
<evidence type="ECO:0000256" key="1">
    <source>
        <dbReference type="SAM" id="Phobius"/>
    </source>
</evidence>
<proteinExistence type="predicted"/>
<dbReference type="Proteomes" id="UP000249304">
    <property type="component" value="Unassembled WGS sequence"/>
</dbReference>
<accession>A0A2W2EXM4</accession>
<dbReference type="Gene3D" id="3.60.10.10">
    <property type="entry name" value="Endonuclease/exonuclease/phosphatase"/>
    <property type="match status" value="1"/>
</dbReference>
<dbReference type="AlphaFoldDB" id="A0A2W2EXM4"/>
<dbReference type="InterPro" id="IPR036691">
    <property type="entry name" value="Endo/exonu/phosph_ase_sf"/>
</dbReference>
<feature type="domain" description="Endonuclease/exonuclease/phosphatase" evidence="2">
    <location>
        <begin position="113"/>
        <end position="314"/>
    </location>
</feature>
<organism evidence="3 4">
    <name type="scientific">Nonomuraea aridisoli</name>
    <dbReference type="NCBI Taxonomy" id="2070368"/>
    <lineage>
        <taxon>Bacteria</taxon>
        <taxon>Bacillati</taxon>
        <taxon>Actinomycetota</taxon>
        <taxon>Actinomycetes</taxon>
        <taxon>Streptosporangiales</taxon>
        <taxon>Streptosporangiaceae</taxon>
        <taxon>Nonomuraea</taxon>
    </lineage>
</organism>
<keyword evidence="1" id="KW-0472">Membrane</keyword>
<dbReference type="SUPFAM" id="SSF56219">
    <property type="entry name" value="DNase I-like"/>
    <property type="match status" value="1"/>
</dbReference>
<feature type="transmembrane region" description="Helical" evidence="1">
    <location>
        <begin position="47"/>
        <end position="71"/>
    </location>
</feature>
<keyword evidence="1" id="KW-0812">Transmembrane</keyword>
<keyword evidence="4" id="KW-1185">Reference proteome</keyword>